<name>A0A7X0SSN1_9BACL</name>
<evidence type="ECO:0000313" key="9">
    <source>
        <dbReference type="EMBL" id="MBB6734130.1"/>
    </source>
</evidence>
<feature type="transmembrane region" description="Helical" evidence="7">
    <location>
        <begin position="226"/>
        <end position="248"/>
    </location>
</feature>
<accession>A0A7X0SSN1</accession>
<dbReference type="PROSITE" id="PS50850">
    <property type="entry name" value="MFS"/>
    <property type="match status" value="1"/>
</dbReference>
<feature type="transmembrane region" description="Helical" evidence="7">
    <location>
        <begin position="12"/>
        <end position="32"/>
    </location>
</feature>
<evidence type="ECO:0000256" key="5">
    <source>
        <dbReference type="ARBA" id="ARBA00023136"/>
    </source>
</evidence>
<protein>
    <submittedName>
        <fullName evidence="9">MFS transporter</fullName>
    </submittedName>
</protein>
<keyword evidence="2" id="KW-0813">Transport</keyword>
<gene>
    <name evidence="9" type="ORF">H7C18_24715</name>
</gene>
<comment type="subcellular location">
    <subcellularLocation>
        <location evidence="1">Cell membrane</location>
        <topology evidence="1">Multi-pass membrane protein</topology>
    </subcellularLocation>
</comment>
<dbReference type="EMBL" id="JACJVO010000032">
    <property type="protein sequence ID" value="MBB6734130.1"/>
    <property type="molecule type" value="Genomic_DNA"/>
</dbReference>
<evidence type="ECO:0000256" key="4">
    <source>
        <dbReference type="ARBA" id="ARBA00022989"/>
    </source>
</evidence>
<proteinExistence type="predicted"/>
<keyword evidence="5 7" id="KW-0472">Membrane</keyword>
<dbReference type="Pfam" id="PF07690">
    <property type="entry name" value="MFS_1"/>
    <property type="match status" value="1"/>
</dbReference>
<feature type="transmembrane region" description="Helical" evidence="7">
    <location>
        <begin position="73"/>
        <end position="96"/>
    </location>
</feature>
<feature type="transmembrane region" description="Helical" evidence="7">
    <location>
        <begin position="140"/>
        <end position="161"/>
    </location>
</feature>
<comment type="caution">
    <text evidence="9">The sequence shown here is derived from an EMBL/GenBank/DDBJ whole genome shotgun (WGS) entry which is preliminary data.</text>
</comment>
<dbReference type="Proteomes" id="UP000564644">
    <property type="component" value="Unassembled WGS sequence"/>
</dbReference>
<keyword evidence="10" id="KW-1185">Reference proteome</keyword>
<dbReference type="InterPro" id="IPR011701">
    <property type="entry name" value="MFS"/>
</dbReference>
<dbReference type="InterPro" id="IPR020846">
    <property type="entry name" value="MFS_dom"/>
</dbReference>
<reference evidence="9 10" key="1">
    <citation type="submission" date="2020-08" db="EMBL/GenBank/DDBJ databases">
        <title>Cohnella phylogeny.</title>
        <authorList>
            <person name="Dunlap C."/>
        </authorList>
    </citation>
    <scope>NUCLEOTIDE SEQUENCE [LARGE SCALE GENOMIC DNA]</scope>
    <source>
        <strain evidence="9 10">CBP 2801</strain>
    </source>
</reference>
<dbReference type="PANTHER" id="PTHR23526:SF4">
    <property type="entry name" value="INTEGRAL MEMBRANE TRANSPORT PROTEIN"/>
    <property type="match status" value="1"/>
</dbReference>
<dbReference type="PANTHER" id="PTHR23526">
    <property type="entry name" value="INTEGRAL MEMBRANE TRANSPORT PROTEIN-RELATED"/>
    <property type="match status" value="1"/>
</dbReference>
<feature type="region of interest" description="Disordered" evidence="6">
    <location>
        <begin position="413"/>
        <end position="435"/>
    </location>
</feature>
<evidence type="ECO:0000259" key="8">
    <source>
        <dbReference type="PROSITE" id="PS50850"/>
    </source>
</evidence>
<dbReference type="InterPro" id="IPR036259">
    <property type="entry name" value="MFS_trans_sf"/>
</dbReference>
<evidence type="ECO:0000256" key="2">
    <source>
        <dbReference type="ARBA" id="ARBA00022448"/>
    </source>
</evidence>
<organism evidence="9 10">
    <name type="scientific">Cohnella zeiphila</name>
    <dbReference type="NCBI Taxonomy" id="2761120"/>
    <lineage>
        <taxon>Bacteria</taxon>
        <taxon>Bacillati</taxon>
        <taxon>Bacillota</taxon>
        <taxon>Bacilli</taxon>
        <taxon>Bacillales</taxon>
        <taxon>Paenibacillaceae</taxon>
        <taxon>Cohnella</taxon>
    </lineage>
</organism>
<dbReference type="RefSeq" id="WP_185131783.1">
    <property type="nucleotide sequence ID" value="NZ_JACJVO010000032.1"/>
</dbReference>
<feature type="transmembrane region" description="Helical" evidence="7">
    <location>
        <begin position="380"/>
        <end position="397"/>
    </location>
</feature>
<evidence type="ECO:0000256" key="7">
    <source>
        <dbReference type="SAM" id="Phobius"/>
    </source>
</evidence>
<dbReference type="SUPFAM" id="SSF103473">
    <property type="entry name" value="MFS general substrate transporter"/>
    <property type="match status" value="1"/>
</dbReference>
<evidence type="ECO:0000256" key="1">
    <source>
        <dbReference type="ARBA" id="ARBA00004651"/>
    </source>
</evidence>
<dbReference type="AlphaFoldDB" id="A0A7X0SSN1"/>
<feature type="transmembrane region" description="Helical" evidence="7">
    <location>
        <begin position="254"/>
        <end position="277"/>
    </location>
</feature>
<evidence type="ECO:0000256" key="3">
    <source>
        <dbReference type="ARBA" id="ARBA00022692"/>
    </source>
</evidence>
<feature type="domain" description="Major facilitator superfamily (MFS) profile" evidence="8">
    <location>
        <begin position="1"/>
        <end position="401"/>
    </location>
</feature>
<feature type="transmembrane region" description="Helical" evidence="7">
    <location>
        <begin position="289"/>
        <end position="307"/>
    </location>
</feature>
<dbReference type="GO" id="GO:0005886">
    <property type="term" value="C:plasma membrane"/>
    <property type="evidence" value="ECO:0007669"/>
    <property type="project" value="UniProtKB-SubCell"/>
</dbReference>
<keyword evidence="3 7" id="KW-0812">Transmembrane</keyword>
<evidence type="ECO:0000256" key="6">
    <source>
        <dbReference type="SAM" id="MobiDB-lite"/>
    </source>
</evidence>
<dbReference type="GO" id="GO:0022857">
    <property type="term" value="F:transmembrane transporter activity"/>
    <property type="evidence" value="ECO:0007669"/>
    <property type="project" value="InterPro"/>
</dbReference>
<evidence type="ECO:0000313" key="10">
    <source>
        <dbReference type="Proteomes" id="UP000564644"/>
    </source>
</evidence>
<sequence length="435" mass="46851">MPSPDFYRKFGIYGGGLFFTITGMAQPFFTLYAQEIGASTAAIGFMVTLRSLLPIFIAMPVGQLIDSIGPVRMLKYGSVALVLSLFINMSATGLWMLSLSQILMGACIIVMSSAFQVLVSDGEKEKRNENIKKYSMWMSGGGMLGPLIGGGITSLFSDALLGYKVSFGIAGAASLLFFLLLLTVAGGYRPEIFEGAVKPKEIFKPKGILDSYATGLQLLRIRSVQFGMVGTFLIMYIQALYMSFMPLYLAELGYSTFLISVIVSIKGLAGMISRYGLNWLMNRTHMERILTMAGLVASICVVFTPLAGIHAALAILLALTMGAAVGINLPVSIMIVVNDTKDSDRGKLMGLRLIMNRFSQILSPAMFGLLGQWFGLTLAFYTGGGFLVAVMLGFSAFTSMRWKLRTHGETANEGKAGVNGISPSSGTEEAKPLRG</sequence>
<feature type="transmembrane region" description="Helical" evidence="7">
    <location>
        <begin position="167"/>
        <end position="188"/>
    </location>
</feature>
<dbReference type="InterPro" id="IPR052528">
    <property type="entry name" value="Sugar_transport-like"/>
</dbReference>
<feature type="transmembrane region" description="Helical" evidence="7">
    <location>
        <begin position="313"/>
        <end position="337"/>
    </location>
</feature>
<feature type="transmembrane region" description="Helical" evidence="7">
    <location>
        <begin position="358"/>
        <end position="374"/>
    </location>
</feature>
<keyword evidence="4 7" id="KW-1133">Transmembrane helix</keyword>
<feature type="transmembrane region" description="Helical" evidence="7">
    <location>
        <begin position="38"/>
        <end position="61"/>
    </location>
</feature>
<dbReference type="Gene3D" id="1.20.1250.20">
    <property type="entry name" value="MFS general substrate transporter like domains"/>
    <property type="match status" value="1"/>
</dbReference>